<evidence type="ECO:0000313" key="6">
    <source>
        <dbReference type="EMBL" id="CAK0822463.1"/>
    </source>
</evidence>
<keyword evidence="7" id="KW-1185">Reference proteome</keyword>
<keyword evidence="3" id="KW-0677">Repeat</keyword>
<keyword evidence="2" id="KW-0963">Cytoplasm</keyword>
<evidence type="ECO:0000256" key="1">
    <source>
        <dbReference type="ARBA" id="ARBA00004496"/>
    </source>
</evidence>
<organism evidence="6 7">
    <name type="scientific">Prorocentrum cordatum</name>
    <dbReference type="NCBI Taxonomy" id="2364126"/>
    <lineage>
        <taxon>Eukaryota</taxon>
        <taxon>Sar</taxon>
        <taxon>Alveolata</taxon>
        <taxon>Dinophyceae</taxon>
        <taxon>Prorocentrales</taxon>
        <taxon>Prorocentraceae</taxon>
        <taxon>Prorocentrum</taxon>
    </lineage>
</organism>
<evidence type="ECO:0000256" key="4">
    <source>
        <dbReference type="ARBA" id="ARBA00022803"/>
    </source>
</evidence>
<dbReference type="PANTHER" id="PTHR45783">
    <property type="entry name" value="KINESIN LIGHT CHAIN"/>
    <property type="match status" value="1"/>
</dbReference>
<dbReference type="EMBL" id="CAUYUJ010007962">
    <property type="protein sequence ID" value="CAK0822463.1"/>
    <property type="molecule type" value="Genomic_DNA"/>
</dbReference>
<feature type="region of interest" description="Disordered" evidence="5">
    <location>
        <begin position="74"/>
        <end position="100"/>
    </location>
</feature>
<accession>A0ABN9RUQ0</accession>
<proteinExistence type="predicted"/>
<evidence type="ECO:0008006" key="8">
    <source>
        <dbReference type="Google" id="ProtNLM"/>
    </source>
</evidence>
<evidence type="ECO:0000256" key="3">
    <source>
        <dbReference type="ARBA" id="ARBA00022737"/>
    </source>
</evidence>
<comment type="subcellular location">
    <subcellularLocation>
        <location evidence="1">Cytoplasm</location>
    </subcellularLocation>
</comment>
<gene>
    <name evidence="6" type="ORF">PCOR1329_LOCUS23495</name>
</gene>
<evidence type="ECO:0000256" key="5">
    <source>
        <dbReference type="SAM" id="MobiDB-lite"/>
    </source>
</evidence>
<evidence type="ECO:0000256" key="2">
    <source>
        <dbReference type="ARBA" id="ARBA00022490"/>
    </source>
</evidence>
<dbReference type="InterPro" id="IPR011990">
    <property type="entry name" value="TPR-like_helical_dom_sf"/>
</dbReference>
<dbReference type="InterPro" id="IPR002151">
    <property type="entry name" value="Kinesin_light"/>
</dbReference>
<reference evidence="6" key="1">
    <citation type="submission" date="2023-10" db="EMBL/GenBank/DDBJ databases">
        <authorList>
            <person name="Chen Y."/>
            <person name="Shah S."/>
            <person name="Dougan E. K."/>
            <person name="Thang M."/>
            <person name="Chan C."/>
        </authorList>
    </citation>
    <scope>NUCLEOTIDE SEQUENCE [LARGE SCALE GENOMIC DNA]</scope>
</reference>
<dbReference type="SUPFAM" id="SSF48452">
    <property type="entry name" value="TPR-like"/>
    <property type="match status" value="1"/>
</dbReference>
<dbReference type="Gene3D" id="1.25.40.10">
    <property type="entry name" value="Tetratricopeptide repeat domain"/>
    <property type="match status" value="1"/>
</dbReference>
<evidence type="ECO:0000313" key="7">
    <source>
        <dbReference type="Proteomes" id="UP001189429"/>
    </source>
</evidence>
<protein>
    <recommendedName>
        <fullName evidence="8">Kinesin light chain</fullName>
    </recommendedName>
</protein>
<comment type="caution">
    <text evidence="6">The sequence shown here is derived from an EMBL/GenBank/DDBJ whole genome shotgun (WGS) entry which is preliminary data.</text>
</comment>
<keyword evidence="4" id="KW-0802">TPR repeat</keyword>
<sequence length="100" mass="10823">MRARRIEQGFEHPTTLSALSKLALLLAKVGKHREAEPMMRRLLESLDGALGADHAHSITAMNNLAVLLKKMGKLEERPSSSTAGRLTPASGAWGPRTGPR</sequence>
<name>A0ABN9RUQ0_9DINO</name>
<dbReference type="Proteomes" id="UP001189429">
    <property type="component" value="Unassembled WGS sequence"/>
</dbReference>
<dbReference type="Pfam" id="PF13424">
    <property type="entry name" value="TPR_12"/>
    <property type="match status" value="1"/>
</dbReference>
<dbReference type="PANTHER" id="PTHR45783:SF3">
    <property type="entry name" value="KINESIN LIGHT CHAIN"/>
    <property type="match status" value="1"/>
</dbReference>